<keyword evidence="6" id="KW-1015">Disulfide bond</keyword>
<dbReference type="PANTHER" id="PTHR14066">
    <property type="entry name" value="ATRIAL NATRIURETIC FACTOR PRECURSOR"/>
    <property type="match status" value="1"/>
</dbReference>
<dbReference type="GO" id="GO:0097746">
    <property type="term" value="P:blood vessel diameter maintenance"/>
    <property type="evidence" value="ECO:0007669"/>
    <property type="project" value="UniProtKB-KW"/>
</dbReference>
<dbReference type="InterPro" id="IPR030480">
    <property type="entry name" value="Natr_peptide_CS"/>
</dbReference>
<dbReference type="Pfam" id="PF00212">
    <property type="entry name" value="ANP"/>
    <property type="match status" value="1"/>
</dbReference>
<dbReference type="InParanoid" id="A0A3B1IMZ2"/>
<dbReference type="GO" id="GO:0006182">
    <property type="term" value="P:cGMP biosynthetic process"/>
    <property type="evidence" value="ECO:0007669"/>
    <property type="project" value="TreeGrafter"/>
</dbReference>
<dbReference type="GO" id="GO:0019934">
    <property type="term" value="P:cGMP-mediated signaling"/>
    <property type="evidence" value="ECO:0007669"/>
    <property type="project" value="TreeGrafter"/>
</dbReference>
<dbReference type="SMART" id="SM00183">
    <property type="entry name" value="NAT_PEP"/>
    <property type="match status" value="1"/>
</dbReference>
<evidence type="ECO:0000256" key="3">
    <source>
        <dbReference type="ARBA" id="ARBA00022525"/>
    </source>
</evidence>
<evidence type="ECO:0000256" key="7">
    <source>
        <dbReference type="RuleBase" id="RU003686"/>
    </source>
</evidence>
<evidence type="ECO:0000256" key="6">
    <source>
        <dbReference type="ARBA" id="ARBA00023157"/>
    </source>
</evidence>
<evidence type="ECO:0000256" key="2">
    <source>
        <dbReference type="ARBA" id="ARBA00009041"/>
    </source>
</evidence>
<reference evidence="10" key="3">
    <citation type="submission" date="2025-08" db="UniProtKB">
        <authorList>
            <consortium name="Ensembl"/>
        </authorList>
    </citation>
    <scope>IDENTIFICATION</scope>
</reference>
<organism evidence="10 11">
    <name type="scientific">Astyanax mexicanus</name>
    <name type="common">Blind cave fish</name>
    <name type="synonym">Astyanax fasciatus mexicanus</name>
    <dbReference type="NCBI Taxonomy" id="7994"/>
    <lineage>
        <taxon>Eukaryota</taxon>
        <taxon>Metazoa</taxon>
        <taxon>Chordata</taxon>
        <taxon>Craniata</taxon>
        <taxon>Vertebrata</taxon>
        <taxon>Euteleostomi</taxon>
        <taxon>Actinopterygii</taxon>
        <taxon>Neopterygii</taxon>
        <taxon>Teleostei</taxon>
        <taxon>Ostariophysi</taxon>
        <taxon>Characiformes</taxon>
        <taxon>Characoidei</taxon>
        <taxon>Acestrorhamphidae</taxon>
        <taxon>Acestrorhamphinae</taxon>
        <taxon>Astyanax</taxon>
    </lineage>
</organism>
<keyword evidence="4 9" id="KW-0732">Signal</keyword>
<dbReference type="GO" id="GO:0005615">
    <property type="term" value="C:extracellular space"/>
    <property type="evidence" value="ECO:0007669"/>
    <property type="project" value="TreeGrafter"/>
</dbReference>
<dbReference type="PROSITE" id="PS00263">
    <property type="entry name" value="NATRIURETIC_PEPTIDE"/>
    <property type="match status" value="1"/>
</dbReference>
<feature type="signal peptide" evidence="9">
    <location>
        <begin position="1"/>
        <end position="22"/>
    </location>
</feature>
<dbReference type="GO" id="GO:0005737">
    <property type="term" value="C:cytoplasm"/>
    <property type="evidence" value="ECO:0007669"/>
    <property type="project" value="TreeGrafter"/>
</dbReference>
<comment type="similarity">
    <text evidence="2 7">Belongs to the natriuretic peptide family.</text>
</comment>
<keyword evidence="3" id="KW-0964">Secreted</keyword>
<sequence>MRLSYIPSACFLLVLSVQLLSAFPLQSGAFTNEEMDVLKLLLDRLEEAIPAPMQSEAESAEMTKLDESPEESNPKPQVDARDYLSARDLKNVKLDSGSKRYSTCFGRRLDRIGSMSSLGCNTVGRNSEFHSTSDFHG</sequence>
<dbReference type="GeneTree" id="ENSGT00940000171201"/>
<evidence type="ECO:0000313" key="11">
    <source>
        <dbReference type="Proteomes" id="UP000018467"/>
    </source>
</evidence>
<dbReference type="Proteomes" id="UP000018467">
    <property type="component" value="Unassembled WGS sequence"/>
</dbReference>
<evidence type="ECO:0000256" key="8">
    <source>
        <dbReference type="SAM" id="MobiDB-lite"/>
    </source>
</evidence>
<name>A0A3B1IMZ2_ASTMX</name>
<keyword evidence="11" id="KW-1185">Reference proteome</keyword>
<reference evidence="11" key="1">
    <citation type="submission" date="2013-03" db="EMBL/GenBank/DDBJ databases">
        <authorList>
            <person name="Jeffery W."/>
            <person name="Warren W."/>
            <person name="Wilson R.K."/>
        </authorList>
    </citation>
    <scope>NUCLEOTIDE SEQUENCE</scope>
    <source>
        <strain evidence="11">female</strain>
    </source>
</reference>
<reference evidence="11" key="2">
    <citation type="journal article" date="2014" name="Nat. Commun.">
        <title>The cavefish genome reveals candidate genes for eye loss.</title>
        <authorList>
            <person name="McGaugh S.E."/>
            <person name="Gross J.B."/>
            <person name="Aken B."/>
            <person name="Blin M."/>
            <person name="Borowsky R."/>
            <person name="Chalopin D."/>
            <person name="Hinaux H."/>
            <person name="Jeffery W.R."/>
            <person name="Keene A."/>
            <person name="Ma L."/>
            <person name="Minx P."/>
            <person name="Murphy D."/>
            <person name="O'Quin K.E."/>
            <person name="Retaux S."/>
            <person name="Rohner N."/>
            <person name="Searle S.M."/>
            <person name="Stahl B.A."/>
            <person name="Tabin C."/>
            <person name="Volff J.N."/>
            <person name="Yoshizawa M."/>
            <person name="Warren W.C."/>
        </authorList>
    </citation>
    <scope>NUCLEOTIDE SEQUENCE [LARGE SCALE GENOMIC DNA]</scope>
    <source>
        <strain evidence="11">female</strain>
    </source>
</reference>
<comment type="subcellular location">
    <subcellularLocation>
        <location evidence="1 7">Secreted</location>
    </subcellularLocation>
</comment>
<dbReference type="STRING" id="7994.ENSAMXP00000030920"/>
<dbReference type="PANTHER" id="PTHR14066:SF10">
    <property type="entry name" value="NATRIURETIC PEPTIDES B"/>
    <property type="match status" value="1"/>
</dbReference>
<evidence type="ECO:0008006" key="12">
    <source>
        <dbReference type="Google" id="ProtNLM"/>
    </source>
</evidence>
<dbReference type="GO" id="GO:0005179">
    <property type="term" value="F:hormone activity"/>
    <property type="evidence" value="ECO:0007669"/>
    <property type="project" value="InterPro"/>
</dbReference>
<dbReference type="InterPro" id="IPR002408">
    <property type="entry name" value="Natriuretic_peptide_brain"/>
</dbReference>
<dbReference type="Ensembl" id="ENSAMXT00000055014.1">
    <property type="protein sequence ID" value="ENSAMXP00000030920.1"/>
    <property type="gene ID" value="ENSAMXG00000031663.1"/>
</dbReference>
<dbReference type="GO" id="GO:0007218">
    <property type="term" value="P:neuropeptide signaling pathway"/>
    <property type="evidence" value="ECO:0007669"/>
    <property type="project" value="TreeGrafter"/>
</dbReference>
<protein>
    <recommendedName>
        <fullName evidence="12">Natriuretic peptide B</fullName>
    </recommendedName>
</protein>
<dbReference type="AlphaFoldDB" id="A0A3B1IMZ2"/>
<evidence type="ECO:0000313" key="10">
    <source>
        <dbReference type="Ensembl" id="ENSAMXP00000030920.1"/>
    </source>
</evidence>
<evidence type="ECO:0000256" key="9">
    <source>
        <dbReference type="SAM" id="SignalP"/>
    </source>
</evidence>
<keyword evidence="5 7" id="KW-0838">Vasoactive</keyword>
<dbReference type="GO" id="GO:0051427">
    <property type="term" value="F:hormone receptor binding"/>
    <property type="evidence" value="ECO:0007669"/>
    <property type="project" value="TreeGrafter"/>
</dbReference>
<feature type="region of interest" description="Disordered" evidence="8">
    <location>
        <begin position="51"/>
        <end position="84"/>
    </location>
</feature>
<evidence type="ECO:0000256" key="4">
    <source>
        <dbReference type="ARBA" id="ARBA00022729"/>
    </source>
</evidence>
<dbReference type="GO" id="GO:0003085">
    <property type="term" value="P:negative regulation of systemic arterial blood pressure"/>
    <property type="evidence" value="ECO:0007669"/>
    <property type="project" value="TreeGrafter"/>
</dbReference>
<evidence type="ECO:0000256" key="1">
    <source>
        <dbReference type="ARBA" id="ARBA00004613"/>
    </source>
</evidence>
<dbReference type="PRINTS" id="PR00712">
    <property type="entry name" value="BNATPEPTIDE"/>
</dbReference>
<proteinExistence type="inferred from homology"/>
<feature type="chain" id="PRO_5017270569" description="Natriuretic peptide B" evidence="9">
    <location>
        <begin position="23"/>
        <end position="137"/>
    </location>
</feature>
<accession>A0A3B1IMZ2</accession>
<dbReference type="Bgee" id="ENSAMXG00000031663">
    <property type="expression patterns" value="Expressed in heart and 1 other cell type or tissue"/>
</dbReference>
<reference evidence="10" key="4">
    <citation type="submission" date="2025-09" db="UniProtKB">
        <authorList>
            <consortium name="Ensembl"/>
        </authorList>
    </citation>
    <scope>IDENTIFICATION</scope>
</reference>
<dbReference type="InterPro" id="IPR000663">
    <property type="entry name" value="Natr_peptide"/>
</dbReference>
<evidence type="ECO:0000256" key="5">
    <source>
        <dbReference type="ARBA" id="ARBA00022858"/>
    </source>
</evidence>
<dbReference type="GO" id="GO:0007168">
    <property type="term" value="P:receptor guanylyl cyclase signaling pathway"/>
    <property type="evidence" value="ECO:0007669"/>
    <property type="project" value="TreeGrafter"/>
</dbReference>
<dbReference type="InterPro" id="IPR050787">
    <property type="entry name" value="Natriuretic_peptide"/>
</dbReference>